<dbReference type="InterPro" id="IPR028889">
    <property type="entry name" value="USP"/>
</dbReference>
<dbReference type="EMBL" id="JBEFKJ010000016">
    <property type="protein sequence ID" value="KAL2041621.1"/>
    <property type="molecule type" value="Genomic_DNA"/>
</dbReference>
<dbReference type="CDD" id="cd02257">
    <property type="entry name" value="Peptidase_C19"/>
    <property type="match status" value="1"/>
</dbReference>
<evidence type="ECO:0000313" key="2">
    <source>
        <dbReference type="EMBL" id="KAL2041621.1"/>
    </source>
</evidence>
<dbReference type="Proteomes" id="UP001590950">
    <property type="component" value="Unassembled WGS sequence"/>
</dbReference>
<dbReference type="PANTHER" id="PTHR24006">
    <property type="entry name" value="UBIQUITIN CARBOXYL-TERMINAL HYDROLASE"/>
    <property type="match status" value="1"/>
</dbReference>
<proteinExistence type="predicted"/>
<feature type="domain" description="USP" evidence="1">
    <location>
        <begin position="129"/>
        <end position="432"/>
    </location>
</feature>
<dbReference type="InterPro" id="IPR038765">
    <property type="entry name" value="Papain-like_cys_pep_sf"/>
</dbReference>
<reference evidence="2 3" key="1">
    <citation type="submission" date="2024-09" db="EMBL/GenBank/DDBJ databases">
        <title>Rethinking Asexuality: The Enigmatic Case of Functional Sexual Genes in Lepraria (Stereocaulaceae).</title>
        <authorList>
            <person name="Doellman M."/>
            <person name="Sun Y."/>
            <person name="Barcenas-Pena A."/>
            <person name="Lumbsch H.T."/>
            <person name="Grewe F."/>
        </authorList>
    </citation>
    <scope>NUCLEOTIDE SEQUENCE [LARGE SCALE GENOMIC DNA]</scope>
    <source>
        <strain evidence="2 3">Mercado 3170</strain>
    </source>
</reference>
<evidence type="ECO:0000313" key="3">
    <source>
        <dbReference type="Proteomes" id="UP001590950"/>
    </source>
</evidence>
<evidence type="ECO:0000259" key="1">
    <source>
        <dbReference type="PROSITE" id="PS50235"/>
    </source>
</evidence>
<dbReference type="SUPFAM" id="SSF54001">
    <property type="entry name" value="Cysteine proteinases"/>
    <property type="match status" value="1"/>
</dbReference>
<protein>
    <recommendedName>
        <fullName evidence="1">USP domain-containing protein</fullName>
    </recommendedName>
</protein>
<sequence>MNSKNNRRKRKPLLGPITMASSMTVSPKGISSSHLNRPLQLSHSFRPYTCSSDISNPAVQALNSLLKQGIGFIPATHRTAEDEEAMAPTLRPRSNSHANENADQRLKRVATHHISSNWQKQRFRASPSRGLYNRSVDCYRNSLFQALAHIPKVVNYFEMHHKYCQRDDCVACAFKNFTEDYWNDSTDDNVHKALSLLQAKMADSRKFRNVQWIWSQQNDSMEFLLTLLKTLRGKVHPAARPIMKELFSFQMAESLYCPNRSCRKVSSQNSIHNSLTIDLNNPRPLKDMIHAYFARDTRPGWRCSHCNQYVGVQDRVQGVRMHTSPDILVIDLKRFSPIGLTGHMTKNNAHIPLKQELDLTPYTVNNHPSRYQLQSVVHHAGSLTGGHYIAVCKGPGDGWRQLNDQTVTETDARSAMNRKDGFTPYILFYVRRGGRACASLLDDVNVYLG</sequence>
<dbReference type="Gene3D" id="3.90.70.10">
    <property type="entry name" value="Cysteine proteinases"/>
    <property type="match status" value="1"/>
</dbReference>
<dbReference type="PROSITE" id="PS00973">
    <property type="entry name" value="USP_2"/>
    <property type="match status" value="1"/>
</dbReference>
<gene>
    <name evidence="2" type="ORF">N7G274_005405</name>
</gene>
<keyword evidence="3" id="KW-1185">Reference proteome</keyword>
<dbReference type="PROSITE" id="PS50235">
    <property type="entry name" value="USP_3"/>
    <property type="match status" value="1"/>
</dbReference>
<name>A0ABR4A890_9LECA</name>
<accession>A0ABR4A890</accession>
<dbReference type="InterPro" id="IPR018200">
    <property type="entry name" value="USP_CS"/>
</dbReference>
<dbReference type="InterPro" id="IPR050164">
    <property type="entry name" value="Peptidase_C19"/>
</dbReference>
<comment type="caution">
    <text evidence="2">The sequence shown here is derived from an EMBL/GenBank/DDBJ whole genome shotgun (WGS) entry which is preliminary data.</text>
</comment>
<organism evidence="2 3">
    <name type="scientific">Stereocaulon virgatum</name>
    <dbReference type="NCBI Taxonomy" id="373712"/>
    <lineage>
        <taxon>Eukaryota</taxon>
        <taxon>Fungi</taxon>
        <taxon>Dikarya</taxon>
        <taxon>Ascomycota</taxon>
        <taxon>Pezizomycotina</taxon>
        <taxon>Lecanoromycetes</taxon>
        <taxon>OSLEUM clade</taxon>
        <taxon>Lecanoromycetidae</taxon>
        <taxon>Lecanorales</taxon>
        <taxon>Lecanorineae</taxon>
        <taxon>Stereocaulaceae</taxon>
        <taxon>Stereocaulon</taxon>
    </lineage>
</organism>
<dbReference type="InterPro" id="IPR001394">
    <property type="entry name" value="Peptidase_C19_UCH"/>
</dbReference>
<dbReference type="Pfam" id="PF00443">
    <property type="entry name" value="UCH"/>
    <property type="match status" value="1"/>
</dbReference>